<evidence type="ECO:0000313" key="8">
    <source>
        <dbReference type="Ensembl" id="ENSRROP00000003248.1"/>
    </source>
</evidence>
<keyword evidence="9" id="KW-1185">Reference proteome</keyword>
<feature type="domain" description="FANCI solenoid 1 cap" evidence="1">
    <location>
        <begin position="1"/>
        <end position="53"/>
    </location>
</feature>
<dbReference type="AlphaFoldDB" id="A0A2K6NG42"/>
<dbReference type="InterPro" id="IPR029314">
    <property type="entry name" value="FANCI_S4"/>
</dbReference>
<dbReference type="InterPro" id="IPR026171">
    <property type="entry name" value="FANCI"/>
</dbReference>
<dbReference type="InterPro" id="IPR029308">
    <property type="entry name" value="FANCI_S1"/>
</dbReference>
<feature type="domain" description="FANCI solenoid 3" evidence="4">
    <location>
        <begin position="775"/>
        <end position="945"/>
    </location>
</feature>
<sequence length="1069" mass="120746">MDQKILSLAAEKTADKLQEFLQTLREDDLTNLLQNQAVKGKVAGALLRAIFKGSPCREEAGTLRRRKIYTYCIQLVESGDLQKEIASEIIGLLMLEAHHFPGPLLAELANEFISAVREGSLVNGKSLELLPIILTALATKKENLAYGKDVLSGEECKKQLINTLCSGRDVPLTAEEVEFVVEKALSMFSKMNLQEIPPLVYQLLVLSSKGSRKSVLEGIIAFFSALDKQHNEEQSGDELLDVVTVPSGELRHVEGTIILHIVFAIKLDYELGRELLKHLKVAGQQGDSKNNLSPFSIALLLSVTRIQRFQDQVLDLLKTSVVKSFKDLQLLQGSKFLQNLVPHRSYVSTMILEVVKNSVHSWDHVTQGLVELGFILMDSYGPKKVLDGKTIETSSSLSRMPNQHACKLGANILLETFKIHEMIRQEILEQVLNRVVTRASSPISHFLDLLSNIVMYAPLVLQSCSSKVTEAFDYLSFLPLQTVQRLLKAVQPLLKVSMSMRDSLILVLRKAMFAKYVASFYIIERCRPLMLRLKLSLPSPSTTCSHHYNSVANETFCLEIMDGLRRCLSQQADVRLMLYEGFYDVLRRNSQLANSIMQTLLSQLKQFYEPKPDLLPPLKLEACILTQGDKISLQEPLDYLLCCIQHCLAWYKNTVIPLQQGEEEEEEEEAFYQDLDDILESITNRMIKSELEDFELDKSADFSQSTSIGIKNNICAFLVMGVCEVLIEYNFSISNFSKNKFEDILSLFMCYKKLSDILNEKAGKAKTKMANKTNDSLLSMKFVSSLLTVLFRVLLWRYTSIPTSVEESGKKEKGKSISLLCLEGLQKIFSAVQQFYQPKIQQFLRALDVTDKEGEEREDADVSVTQRTAFQIRQFQRSLLNLLSSQEEDFNSKEALLLVTVLTSLSKLLEPSSPQFVQMLSWTSKICKENSREDALFCKSLMNLLFSLHVLYKSPVILLRDLSQDIHGHLGDIDQDVEVEKTNHFAIVNLRTAAPTVCLLVLSQAEKVLEEVDWLITKLKGQVSQETVSVSPGVSELWRNSKKYGKAGEAVWFSSDPRVLFFHFLCTSK</sequence>
<dbReference type="Proteomes" id="UP000233200">
    <property type="component" value="Unplaced"/>
</dbReference>
<feature type="domain" description="FANCI helical" evidence="7">
    <location>
        <begin position="539"/>
        <end position="758"/>
    </location>
</feature>
<dbReference type="Pfam" id="PF14677">
    <property type="entry name" value="FANCI_S3"/>
    <property type="match status" value="1"/>
</dbReference>
<protein>
    <submittedName>
        <fullName evidence="8">FA complementation group I</fullName>
    </submittedName>
</protein>
<dbReference type="InterPro" id="IPR029312">
    <property type="entry name" value="FANCI_HD2"/>
</dbReference>
<proteinExistence type="predicted"/>
<dbReference type="PANTHER" id="PTHR21818">
    <property type="entry name" value="BC025462 PROTEIN"/>
    <property type="match status" value="1"/>
</dbReference>
<accession>A0A2K6NG42</accession>
<reference evidence="8" key="2">
    <citation type="submission" date="2025-09" db="UniProtKB">
        <authorList>
            <consortium name="Ensembl"/>
        </authorList>
    </citation>
    <scope>IDENTIFICATION</scope>
</reference>
<dbReference type="Pfam" id="PF14674">
    <property type="entry name" value="FANCI_S1-cap"/>
    <property type="match status" value="1"/>
</dbReference>
<dbReference type="Pfam" id="PF14680">
    <property type="entry name" value="FANCI_HD2"/>
    <property type="match status" value="1"/>
</dbReference>
<feature type="domain" description="FANCI solenoid 1" evidence="2">
    <location>
        <begin position="64"/>
        <end position="266"/>
    </location>
</feature>
<evidence type="ECO:0000259" key="7">
    <source>
        <dbReference type="Pfam" id="PF14680"/>
    </source>
</evidence>
<dbReference type="GeneTree" id="ENSGT00390000005855"/>
<feature type="domain" description="FANCI solenoid 4" evidence="5">
    <location>
        <begin position="958"/>
        <end position="1030"/>
    </location>
</feature>
<dbReference type="Pfam" id="PF14678">
    <property type="entry name" value="FANCI_S4"/>
    <property type="match status" value="1"/>
</dbReference>
<dbReference type="GO" id="GO:0006281">
    <property type="term" value="P:DNA repair"/>
    <property type="evidence" value="ECO:0007669"/>
    <property type="project" value="InterPro"/>
</dbReference>
<gene>
    <name evidence="8" type="primary">FANCI</name>
</gene>
<feature type="domain" description="FANCI helical" evidence="6">
    <location>
        <begin position="270"/>
        <end position="357"/>
    </location>
</feature>
<evidence type="ECO:0000313" key="9">
    <source>
        <dbReference type="Proteomes" id="UP000233200"/>
    </source>
</evidence>
<dbReference type="Pfam" id="PF14675">
    <property type="entry name" value="FANCI_S1"/>
    <property type="match status" value="1"/>
</dbReference>
<name>A0A2K6NG42_RHIRO</name>
<dbReference type="InterPro" id="IPR029305">
    <property type="entry name" value="FANCI_S1-cap"/>
</dbReference>
<dbReference type="GO" id="GO:0070182">
    <property type="term" value="F:DNA polymerase binding"/>
    <property type="evidence" value="ECO:0007669"/>
    <property type="project" value="TreeGrafter"/>
</dbReference>
<organism evidence="8 9">
    <name type="scientific">Rhinopithecus roxellana</name>
    <name type="common">Golden snub-nosed monkey</name>
    <name type="synonym">Pygathrix roxellana</name>
    <dbReference type="NCBI Taxonomy" id="61622"/>
    <lineage>
        <taxon>Eukaryota</taxon>
        <taxon>Metazoa</taxon>
        <taxon>Chordata</taxon>
        <taxon>Craniata</taxon>
        <taxon>Vertebrata</taxon>
        <taxon>Euteleostomi</taxon>
        <taxon>Mammalia</taxon>
        <taxon>Eutheria</taxon>
        <taxon>Euarchontoglires</taxon>
        <taxon>Primates</taxon>
        <taxon>Haplorrhini</taxon>
        <taxon>Catarrhini</taxon>
        <taxon>Cercopithecidae</taxon>
        <taxon>Colobinae</taxon>
        <taxon>Rhinopithecus</taxon>
    </lineage>
</organism>
<evidence type="ECO:0000259" key="4">
    <source>
        <dbReference type="Pfam" id="PF14677"/>
    </source>
</evidence>
<dbReference type="InterPro" id="IPR029313">
    <property type="entry name" value="FANCI_S3"/>
</dbReference>
<evidence type="ECO:0000259" key="1">
    <source>
        <dbReference type="Pfam" id="PF14674"/>
    </source>
</evidence>
<dbReference type="InterPro" id="IPR029315">
    <property type="entry name" value="FANCI_S2"/>
</dbReference>
<evidence type="ECO:0000259" key="3">
    <source>
        <dbReference type="Pfam" id="PF14676"/>
    </source>
</evidence>
<dbReference type="PANTHER" id="PTHR21818:SF0">
    <property type="entry name" value="FANCONI ANEMIA GROUP I PROTEIN"/>
    <property type="match status" value="1"/>
</dbReference>
<reference evidence="8" key="1">
    <citation type="submission" date="2025-08" db="UniProtKB">
        <authorList>
            <consortium name="Ensembl"/>
        </authorList>
    </citation>
    <scope>IDENTIFICATION</scope>
</reference>
<dbReference type="Pfam" id="PF14679">
    <property type="entry name" value="FANCI_HD1"/>
    <property type="match status" value="1"/>
</dbReference>
<evidence type="ECO:0000259" key="2">
    <source>
        <dbReference type="Pfam" id="PF14675"/>
    </source>
</evidence>
<dbReference type="Pfam" id="PF14676">
    <property type="entry name" value="FANCI_S2"/>
    <property type="match status" value="1"/>
</dbReference>
<dbReference type="Ensembl" id="ENSRROT00000014336.1">
    <property type="protein sequence ID" value="ENSRROP00000003248.1"/>
    <property type="gene ID" value="ENSRROG00000012335.1"/>
</dbReference>
<evidence type="ECO:0000259" key="5">
    <source>
        <dbReference type="Pfam" id="PF14678"/>
    </source>
</evidence>
<evidence type="ECO:0000259" key="6">
    <source>
        <dbReference type="Pfam" id="PF14679"/>
    </source>
</evidence>
<feature type="domain" description="FANCI solenoid 2" evidence="3">
    <location>
        <begin position="365"/>
        <end position="515"/>
    </location>
</feature>
<dbReference type="InterPro" id="IPR029310">
    <property type="entry name" value="FANCI_HD1"/>
</dbReference>